<feature type="compositionally biased region" description="Polar residues" evidence="1">
    <location>
        <begin position="27"/>
        <end position="37"/>
    </location>
</feature>
<dbReference type="AlphaFoldDB" id="A0A8R7TUY2"/>
<name>A0A8R7TUY2_TRIUA</name>
<accession>A0A8R7TUY2</accession>
<dbReference type="Proteomes" id="UP000015106">
    <property type="component" value="Chromosome 3"/>
</dbReference>
<proteinExistence type="predicted"/>
<feature type="region of interest" description="Disordered" evidence="1">
    <location>
        <begin position="18"/>
        <end position="37"/>
    </location>
</feature>
<evidence type="ECO:0000313" key="3">
    <source>
        <dbReference type="Proteomes" id="UP000015106"/>
    </source>
</evidence>
<keyword evidence="3" id="KW-1185">Reference proteome</keyword>
<dbReference type="Gramene" id="TuG1812G0300002199.01.T01">
    <property type="protein sequence ID" value="TuG1812G0300002199.01.T01"/>
    <property type="gene ID" value="TuG1812G0300002199.01"/>
</dbReference>
<sequence>MKKTTKHCLSTILHLKISTESKKKQSSHGGIQKQQQN</sequence>
<protein>
    <submittedName>
        <fullName evidence="2">Uncharacterized protein</fullName>
    </submittedName>
</protein>
<dbReference type="EnsemblPlants" id="TuG1812G0300002199.01.T01">
    <property type="protein sequence ID" value="TuG1812G0300002199.01.T01"/>
    <property type="gene ID" value="TuG1812G0300002199.01"/>
</dbReference>
<reference evidence="2" key="2">
    <citation type="submission" date="2018-03" db="EMBL/GenBank/DDBJ databases">
        <title>The Triticum urartu genome reveals the dynamic nature of wheat genome evolution.</title>
        <authorList>
            <person name="Ling H."/>
            <person name="Ma B."/>
            <person name="Shi X."/>
            <person name="Liu H."/>
            <person name="Dong L."/>
            <person name="Sun H."/>
            <person name="Cao Y."/>
            <person name="Gao Q."/>
            <person name="Zheng S."/>
            <person name="Li Y."/>
            <person name="Yu Y."/>
            <person name="Du H."/>
            <person name="Qi M."/>
            <person name="Li Y."/>
            <person name="Yu H."/>
            <person name="Cui Y."/>
            <person name="Wang N."/>
            <person name="Chen C."/>
            <person name="Wu H."/>
            <person name="Zhao Y."/>
            <person name="Zhang J."/>
            <person name="Li Y."/>
            <person name="Zhou W."/>
            <person name="Zhang B."/>
            <person name="Hu W."/>
            <person name="Eijk M."/>
            <person name="Tang J."/>
            <person name="Witsenboer H."/>
            <person name="Zhao S."/>
            <person name="Li Z."/>
            <person name="Zhang A."/>
            <person name="Wang D."/>
            <person name="Liang C."/>
        </authorList>
    </citation>
    <scope>NUCLEOTIDE SEQUENCE [LARGE SCALE GENOMIC DNA]</scope>
    <source>
        <strain evidence="2">cv. G1812</strain>
    </source>
</reference>
<evidence type="ECO:0000313" key="2">
    <source>
        <dbReference type="EnsemblPlants" id="TuG1812G0300002199.01.T01"/>
    </source>
</evidence>
<reference evidence="3" key="1">
    <citation type="journal article" date="2013" name="Nature">
        <title>Draft genome of the wheat A-genome progenitor Triticum urartu.</title>
        <authorList>
            <person name="Ling H.Q."/>
            <person name="Zhao S."/>
            <person name="Liu D."/>
            <person name="Wang J."/>
            <person name="Sun H."/>
            <person name="Zhang C."/>
            <person name="Fan H."/>
            <person name="Li D."/>
            <person name="Dong L."/>
            <person name="Tao Y."/>
            <person name="Gao C."/>
            <person name="Wu H."/>
            <person name="Li Y."/>
            <person name="Cui Y."/>
            <person name="Guo X."/>
            <person name="Zheng S."/>
            <person name="Wang B."/>
            <person name="Yu K."/>
            <person name="Liang Q."/>
            <person name="Yang W."/>
            <person name="Lou X."/>
            <person name="Chen J."/>
            <person name="Feng M."/>
            <person name="Jian J."/>
            <person name="Zhang X."/>
            <person name="Luo G."/>
            <person name="Jiang Y."/>
            <person name="Liu J."/>
            <person name="Wang Z."/>
            <person name="Sha Y."/>
            <person name="Zhang B."/>
            <person name="Wu H."/>
            <person name="Tang D."/>
            <person name="Shen Q."/>
            <person name="Xue P."/>
            <person name="Zou S."/>
            <person name="Wang X."/>
            <person name="Liu X."/>
            <person name="Wang F."/>
            <person name="Yang Y."/>
            <person name="An X."/>
            <person name="Dong Z."/>
            <person name="Zhang K."/>
            <person name="Zhang X."/>
            <person name="Luo M.C."/>
            <person name="Dvorak J."/>
            <person name="Tong Y."/>
            <person name="Wang J."/>
            <person name="Yang H."/>
            <person name="Li Z."/>
            <person name="Wang D."/>
            <person name="Zhang A."/>
            <person name="Wang J."/>
        </authorList>
    </citation>
    <scope>NUCLEOTIDE SEQUENCE</scope>
    <source>
        <strain evidence="3">cv. G1812</strain>
    </source>
</reference>
<reference evidence="2" key="3">
    <citation type="submission" date="2022-06" db="UniProtKB">
        <authorList>
            <consortium name="EnsemblPlants"/>
        </authorList>
    </citation>
    <scope>IDENTIFICATION</scope>
</reference>
<evidence type="ECO:0000256" key="1">
    <source>
        <dbReference type="SAM" id="MobiDB-lite"/>
    </source>
</evidence>
<organism evidence="2 3">
    <name type="scientific">Triticum urartu</name>
    <name type="common">Red wild einkorn</name>
    <name type="synonym">Crithodium urartu</name>
    <dbReference type="NCBI Taxonomy" id="4572"/>
    <lineage>
        <taxon>Eukaryota</taxon>
        <taxon>Viridiplantae</taxon>
        <taxon>Streptophyta</taxon>
        <taxon>Embryophyta</taxon>
        <taxon>Tracheophyta</taxon>
        <taxon>Spermatophyta</taxon>
        <taxon>Magnoliopsida</taxon>
        <taxon>Liliopsida</taxon>
        <taxon>Poales</taxon>
        <taxon>Poaceae</taxon>
        <taxon>BOP clade</taxon>
        <taxon>Pooideae</taxon>
        <taxon>Triticodae</taxon>
        <taxon>Triticeae</taxon>
        <taxon>Triticinae</taxon>
        <taxon>Triticum</taxon>
    </lineage>
</organism>